<evidence type="ECO:0000259" key="6">
    <source>
        <dbReference type="Pfam" id="PF07631"/>
    </source>
</evidence>
<keyword evidence="2" id="KW-0732">Signal</keyword>
<dbReference type="Proteomes" id="UP000315017">
    <property type="component" value="Chromosome"/>
</dbReference>
<dbReference type="InterPro" id="IPR011429">
    <property type="entry name" value="Cyt_c_Planctomycete-type"/>
</dbReference>
<accession>A0A517YA85</accession>
<dbReference type="Pfam" id="PF07631">
    <property type="entry name" value="PSD4"/>
    <property type="match status" value="1"/>
</dbReference>
<dbReference type="AlphaFoldDB" id="A0A517YA85"/>
<reference evidence="9 10" key="1">
    <citation type="submission" date="2019-02" db="EMBL/GenBank/DDBJ databases">
        <title>Deep-cultivation of Planctomycetes and their phenomic and genomic characterization uncovers novel biology.</title>
        <authorList>
            <person name="Wiegand S."/>
            <person name="Jogler M."/>
            <person name="Boedeker C."/>
            <person name="Pinto D."/>
            <person name="Vollmers J."/>
            <person name="Rivas-Marin E."/>
            <person name="Kohn T."/>
            <person name="Peeters S.H."/>
            <person name="Heuer A."/>
            <person name="Rast P."/>
            <person name="Oberbeckmann S."/>
            <person name="Bunk B."/>
            <person name="Jeske O."/>
            <person name="Meyerdierks A."/>
            <person name="Storesund J.E."/>
            <person name="Kallscheuer N."/>
            <person name="Luecker S."/>
            <person name="Lage O.M."/>
            <person name="Pohl T."/>
            <person name="Merkel B.J."/>
            <person name="Hornburger P."/>
            <person name="Mueller R.-W."/>
            <person name="Bruemmer F."/>
            <person name="Labrenz M."/>
            <person name="Spormann A.M."/>
            <person name="Op den Camp H."/>
            <person name="Overmann J."/>
            <person name="Amann R."/>
            <person name="Jetten M.S.M."/>
            <person name="Mascher T."/>
            <person name="Medema M.H."/>
            <person name="Devos D.P."/>
            <person name="Kaster A.-K."/>
            <person name="Ovreas L."/>
            <person name="Rohde M."/>
            <person name="Galperin M.Y."/>
            <person name="Jogler C."/>
        </authorList>
    </citation>
    <scope>NUCLEOTIDE SEQUENCE [LARGE SCALE GENOMIC DNA]</scope>
    <source>
        <strain evidence="9 10">ETA_A8</strain>
    </source>
</reference>
<feature type="domain" description="DUF1592" evidence="6">
    <location>
        <begin position="656"/>
        <end position="784"/>
    </location>
</feature>
<organism evidence="9 10">
    <name type="scientific">Anatilimnocola aggregata</name>
    <dbReference type="NCBI Taxonomy" id="2528021"/>
    <lineage>
        <taxon>Bacteria</taxon>
        <taxon>Pseudomonadati</taxon>
        <taxon>Planctomycetota</taxon>
        <taxon>Planctomycetia</taxon>
        <taxon>Pirellulales</taxon>
        <taxon>Pirellulaceae</taxon>
        <taxon>Anatilimnocola</taxon>
    </lineage>
</organism>
<evidence type="ECO:0000256" key="1">
    <source>
        <dbReference type="SAM" id="Coils"/>
    </source>
</evidence>
<feature type="domain" description="DUF1587" evidence="4">
    <location>
        <begin position="127"/>
        <end position="190"/>
    </location>
</feature>
<dbReference type="Pfam" id="PF07626">
    <property type="entry name" value="PSD3"/>
    <property type="match status" value="1"/>
</dbReference>
<feature type="signal peptide" evidence="2">
    <location>
        <begin position="1"/>
        <end position="21"/>
    </location>
</feature>
<dbReference type="InterPro" id="IPR011478">
    <property type="entry name" value="DUF1585"/>
</dbReference>
<keyword evidence="1" id="KW-0175">Coiled coil</keyword>
<dbReference type="InterPro" id="IPR013036">
    <property type="entry name" value="DUF1587"/>
</dbReference>
<feature type="domain" description="DUF1595" evidence="8">
    <location>
        <begin position="589"/>
        <end position="645"/>
    </location>
</feature>
<keyword evidence="10" id="KW-1185">Reference proteome</keyword>
<gene>
    <name evidence="9" type="ORF">ETAA8_21560</name>
</gene>
<feature type="domain" description="DUF1588" evidence="5">
    <location>
        <begin position="805"/>
        <end position="901"/>
    </location>
</feature>
<evidence type="ECO:0008006" key="11">
    <source>
        <dbReference type="Google" id="ProtNLM"/>
    </source>
</evidence>
<evidence type="ECO:0000259" key="8">
    <source>
        <dbReference type="Pfam" id="PF07637"/>
    </source>
</evidence>
<sequence length="997" mass="111206" precursor="true">MPRCLVSLFSAWLWLAFCVPAILSANQNSPSWKDAVAALQRACLDCHIKTSPEAELDLSSFADEAAALKNYRVWEKVQRVVANGEMPPKSAEQISAEDQQRLLGWIDNALDRIAHANAGDPGRVTLRRLTNTEYDNSLRDLTGMDLGLAKAFVKDNGGGEGFTNTGDVLFVSPEQLEKYLRAARDVASRASVLPGSGIQFRTEPVGLRSPASVATELNARVRSWYYDRLSPLLPEGRDDLRIEEYLLACWRHHHGQGELGELAKASGLEPAFLAHWWTLLQKDTKNLFLRRIREPWQQLPGPENEVGAKRQCATIAEEMKLWMGEHLDANKAVRTSPDDAFFLCVTDVGDGDRGDVVHWLKAEVYLGEDRKHPQPLFAYVAARITALEKQLASGEKNASALRQQLDDLRAVDKLRSQQVEGTTAPDDGFTVRAPSIVKLVLPAEVGLLRASSKLDVEHPDAKLASIQTKVFCGKSPPVLPSVLPGVKIQALDKSETWANFQRAIKAFHAVFPGSRSGRMDEAGSNLREGRAPLGVYFLTPDELAERLPAHERHIPRQIANDMRLFQLQTQNLLRADKVKQWDDLVVGHLAEFAARATRRPLTDQQTQHLQERYLRALEQTENREEAAREVIARTLFSAQFLFKTEPPRSAEAVSPLDSYELAARLSYFLWASIPDQQLTSAAADGSLLEPDVLKQQVKRMLANPKSAALGSEFFGQWLGFRDFQQFGVIDRKLFPEFDDELRIAMHDEVNRFFTELVASDAAITDILHSDYTFLNHKLARHYGVTNFQLEADEAGFVRHPIGAPRGGILGMGAILASTAFPDRASPVRRGNWIVKTVLGIETPPAPADVPELTDDGLAGKLSLRDRLEKHRGAEACRGCHSRIDPPGFALQNFDAIGRWSDVDESGRQIDAKAVLANGKEFTGSEGLKKYLADMRPLFIRQFSRKLLGYALGREVVISDRPLLAQLEKELPDSDYRFSVAVEKIVLSPQFLNRRNRD</sequence>
<evidence type="ECO:0000259" key="4">
    <source>
        <dbReference type="Pfam" id="PF07626"/>
    </source>
</evidence>
<dbReference type="InterPro" id="IPR013042">
    <property type="entry name" value="DUF1592"/>
</dbReference>
<protein>
    <recommendedName>
        <fullName evidence="11">DUF1592 domain-containing protein</fullName>
    </recommendedName>
</protein>
<evidence type="ECO:0000313" key="10">
    <source>
        <dbReference type="Proteomes" id="UP000315017"/>
    </source>
</evidence>
<evidence type="ECO:0000256" key="2">
    <source>
        <dbReference type="SAM" id="SignalP"/>
    </source>
</evidence>
<dbReference type="KEGG" id="aagg:ETAA8_21560"/>
<evidence type="ECO:0000259" key="5">
    <source>
        <dbReference type="Pfam" id="PF07627"/>
    </source>
</evidence>
<dbReference type="Pfam" id="PF07635">
    <property type="entry name" value="PSCyt1"/>
    <property type="match status" value="1"/>
</dbReference>
<dbReference type="Pfam" id="PF07624">
    <property type="entry name" value="PSD2"/>
    <property type="match status" value="1"/>
</dbReference>
<evidence type="ECO:0000259" key="3">
    <source>
        <dbReference type="Pfam" id="PF07624"/>
    </source>
</evidence>
<dbReference type="Pfam" id="PF07627">
    <property type="entry name" value="PSCyt3"/>
    <property type="match status" value="1"/>
</dbReference>
<evidence type="ECO:0000313" key="9">
    <source>
        <dbReference type="EMBL" id="QDU27072.1"/>
    </source>
</evidence>
<proteinExistence type="predicted"/>
<feature type="domain" description="Cytochrome C Planctomycete-type" evidence="7">
    <location>
        <begin position="43"/>
        <end position="89"/>
    </location>
</feature>
<dbReference type="InterPro" id="IPR013039">
    <property type="entry name" value="DUF1588"/>
</dbReference>
<evidence type="ECO:0000259" key="7">
    <source>
        <dbReference type="Pfam" id="PF07635"/>
    </source>
</evidence>
<name>A0A517YA85_9BACT</name>
<feature type="coiled-coil region" evidence="1">
    <location>
        <begin position="384"/>
        <end position="411"/>
    </location>
</feature>
<dbReference type="OrthoDB" id="175242at2"/>
<feature type="chain" id="PRO_5022075916" description="DUF1592 domain-containing protein" evidence="2">
    <location>
        <begin position="22"/>
        <end position="997"/>
    </location>
</feature>
<dbReference type="InterPro" id="IPR013043">
    <property type="entry name" value="DUF1595"/>
</dbReference>
<feature type="domain" description="DUF1585" evidence="3">
    <location>
        <begin position="917"/>
        <end position="990"/>
    </location>
</feature>
<dbReference type="Pfam" id="PF07637">
    <property type="entry name" value="PSD5"/>
    <property type="match status" value="1"/>
</dbReference>
<dbReference type="EMBL" id="CP036274">
    <property type="protein sequence ID" value="QDU27072.1"/>
    <property type="molecule type" value="Genomic_DNA"/>
</dbReference>